<evidence type="ECO:0000313" key="1">
    <source>
        <dbReference type="EMBL" id="GJS65444.1"/>
    </source>
</evidence>
<proteinExistence type="predicted"/>
<accession>A0ABQ4XJM8</accession>
<evidence type="ECO:0000313" key="2">
    <source>
        <dbReference type="Proteomes" id="UP001151760"/>
    </source>
</evidence>
<organism evidence="1 2">
    <name type="scientific">Tanacetum coccineum</name>
    <dbReference type="NCBI Taxonomy" id="301880"/>
    <lineage>
        <taxon>Eukaryota</taxon>
        <taxon>Viridiplantae</taxon>
        <taxon>Streptophyta</taxon>
        <taxon>Embryophyta</taxon>
        <taxon>Tracheophyta</taxon>
        <taxon>Spermatophyta</taxon>
        <taxon>Magnoliopsida</taxon>
        <taxon>eudicotyledons</taxon>
        <taxon>Gunneridae</taxon>
        <taxon>Pentapetalae</taxon>
        <taxon>asterids</taxon>
        <taxon>campanulids</taxon>
        <taxon>Asterales</taxon>
        <taxon>Asteraceae</taxon>
        <taxon>Asteroideae</taxon>
        <taxon>Anthemideae</taxon>
        <taxon>Anthemidinae</taxon>
        <taxon>Tanacetum</taxon>
    </lineage>
</organism>
<protein>
    <submittedName>
        <fullName evidence="1">Uncharacterized protein</fullName>
    </submittedName>
</protein>
<sequence length="158" mass="17065">MDNLQIVSFLPLVSIRMKPSKSESDGDDGRLVVVVVSGVGRARFILSSFYSSIPCQMTNWAISVEMLRLRQSGVQVDARCVVRLSRAKADYTVSSVADAWMPCRVGVRCSMAQMVAVVVVEQRVVVLMAAVGGFRGGDDDVTTVEEGGWRSGCQVAGM</sequence>
<gene>
    <name evidence="1" type="ORF">Tco_0680008</name>
</gene>
<dbReference type="Proteomes" id="UP001151760">
    <property type="component" value="Unassembled WGS sequence"/>
</dbReference>
<reference evidence="1" key="2">
    <citation type="submission" date="2022-01" db="EMBL/GenBank/DDBJ databases">
        <authorList>
            <person name="Yamashiro T."/>
            <person name="Shiraishi A."/>
            <person name="Satake H."/>
            <person name="Nakayama K."/>
        </authorList>
    </citation>
    <scope>NUCLEOTIDE SEQUENCE</scope>
</reference>
<keyword evidence="2" id="KW-1185">Reference proteome</keyword>
<dbReference type="EMBL" id="BQNB010009578">
    <property type="protein sequence ID" value="GJS65444.1"/>
    <property type="molecule type" value="Genomic_DNA"/>
</dbReference>
<comment type="caution">
    <text evidence="1">The sequence shown here is derived from an EMBL/GenBank/DDBJ whole genome shotgun (WGS) entry which is preliminary data.</text>
</comment>
<reference evidence="1" key="1">
    <citation type="journal article" date="2022" name="Int. J. Mol. Sci.">
        <title>Draft Genome of Tanacetum Coccineum: Genomic Comparison of Closely Related Tanacetum-Family Plants.</title>
        <authorList>
            <person name="Yamashiro T."/>
            <person name="Shiraishi A."/>
            <person name="Nakayama K."/>
            <person name="Satake H."/>
        </authorList>
    </citation>
    <scope>NUCLEOTIDE SEQUENCE</scope>
</reference>
<name>A0ABQ4XJM8_9ASTR</name>